<keyword evidence="2" id="KW-0378">Hydrolase</keyword>
<protein>
    <submittedName>
        <fullName evidence="2">Zinc metalloproteinase YIL108W</fullName>
    </submittedName>
</protein>
<dbReference type="InterPro" id="IPR053002">
    <property type="entry name" value="Metalloproteinase_M10B"/>
</dbReference>
<keyword evidence="2" id="KW-0482">Metalloprotease</keyword>
<proteinExistence type="predicted"/>
<evidence type="ECO:0000313" key="1">
    <source>
        <dbReference type="Proteomes" id="UP000695022"/>
    </source>
</evidence>
<name>A0ABM1EX20_PRICU</name>
<reference evidence="2" key="1">
    <citation type="submission" date="2025-08" db="UniProtKB">
        <authorList>
            <consortium name="RefSeq"/>
        </authorList>
    </citation>
    <scope>IDENTIFICATION</scope>
</reference>
<dbReference type="PANTHER" id="PTHR21054:SF2">
    <property type="entry name" value="MIP04191P"/>
    <property type="match status" value="1"/>
</dbReference>
<organism evidence="1 2">
    <name type="scientific">Priapulus caudatus</name>
    <name type="common">Priapulid worm</name>
    <dbReference type="NCBI Taxonomy" id="37621"/>
    <lineage>
        <taxon>Eukaryota</taxon>
        <taxon>Metazoa</taxon>
        <taxon>Ecdysozoa</taxon>
        <taxon>Scalidophora</taxon>
        <taxon>Priapulida</taxon>
        <taxon>Priapulimorpha</taxon>
        <taxon>Priapulimorphida</taxon>
        <taxon>Priapulidae</taxon>
        <taxon>Priapulus</taxon>
    </lineage>
</organism>
<evidence type="ECO:0000313" key="2">
    <source>
        <dbReference type="RefSeq" id="XP_014676741.1"/>
    </source>
</evidence>
<dbReference type="SUPFAM" id="SSF55486">
    <property type="entry name" value="Metalloproteases ('zincins'), catalytic domain"/>
    <property type="match status" value="1"/>
</dbReference>
<sequence>MQWTEQVTQTISVHQKFTVQLENVRDRDKLTYSLARFVGTVTPKPSSQSTKLMLHNTATGSSLSYPIADGFFKAYITLSPGGNNLEFRIEGRKVHGITLEFSIPARDRFIRLVYVRCKDDDGRFQAPEWEDDSAESAKRRVILGAQLLQMFVAEKMREAGHGRRTIHFESDADGVPVCHDHETRLSMQDAHGFKDPNTFFRHLAKELVRSNFKNKDPAVCKWLVFTSFTRYMKPHDAPAPQNHTEAEQYMKGHVVLGGGGLAIMSTAGLHTWPERVEELYDRLTDERLIDSHNLMPIAWNWKPFHCNCFSASLGATIHEVGHTLNLAHSKQGIMRYGFVDLRNFLIDRDDGRAFWEDYQADFLRYHKWLNDGSIENDQKGPRLIEGNRIWSKHGLRSVQVWLKQEVVQRWCLSDTPNTFSMDEHLHEVRDILSSTFQTRAPDGKVKLVAIDSLGNIMEKRWLLPVD</sequence>
<dbReference type="InterPro" id="IPR021917">
    <property type="entry name" value="Unchr_Zn-peptidase-like"/>
</dbReference>
<keyword evidence="2" id="KW-0645">Protease</keyword>
<keyword evidence="1" id="KW-1185">Reference proteome</keyword>
<dbReference type="RefSeq" id="XP_014676741.1">
    <property type="nucleotide sequence ID" value="XM_014821255.1"/>
</dbReference>
<dbReference type="GeneID" id="106816631"/>
<gene>
    <name evidence="2" type="primary">LOC106816631</name>
</gene>
<accession>A0ABM1EX20</accession>
<dbReference type="Pfam" id="PF12044">
    <property type="entry name" value="Metallopep"/>
    <property type="match status" value="1"/>
</dbReference>
<dbReference type="GO" id="GO:0008237">
    <property type="term" value="F:metallopeptidase activity"/>
    <property type="evidence" value="ECO:0007669"/>
    <property type="project" value="UniProtKB-KW"/>
</dbReference>
<dbReference type="Proteomes" id="UP000695022">
    <property type="component" value="Unplaced"/>
</dbReference>
<dbReference type="PANTHER" id="PTHR21054">
    <property type="entry name" value="ZINC METALLOPROTEINASE-RELATED"/>
    <property type="match status" value="1"/>
</dbReference>